<evidence type="ECO:0000313" key="1">
    <source>
        <dbReference type="EMBL" id="MBP1999668.1"/>
    </source>
</evidence>
<evidence type="ECO:0000313" key="2">
    <source>
        <dbReference type="Proteomes" id="UP001519288"/>
    </source>
</evidence>
<gene>
    <name evidence="1" type="ORF">J2Z69_000687</name>
</gene>
<reference evidence="1 2" key="1">
    <citation type="submission" date="2021-03" db="EMBL/GenBank/DDBJ databases">
        <title>Genomic Encyclopedia of Type Strains, Phase IV (KMG-IV): sequencing the most valuable type-strain genomes for metagenomic binning, comparative biology and taxonomic classification.</title>
        <authorList>
            <person name="Goeker M."/>
        </authorList>
    </citation>
    <scope>NUCLEOTIDE SEQUENCE [LARGE SCALE GENOMIC DNA]</scope>
    <source>
        <strain evidence="1 2">DSM 26806</strain>
    </source>
</reference>
<accession>A0ABS4JD73</accession>
<proteinExistence type="predicted"/>
<keyword evidence="2" id="KW-1185">Reference proteome</keyword>
<name>A0ABS4JD73_9BACL</name>
<sequence>MDRNKEFIINPEAQRICSMFHYGWVSKKEIGTIEKDIRLFRDVQMYLSLMGYELLNPPGTDWYIIRLKKEYDSASFDYFHKKIKGLDRRHMALLTVIYTKLVLPKELHHIDPESELSLTIDEIVYNYGAKFQQGKQSPRKTIETLLKPLKRHHYILLEKGKSKITVGPSMYMLHNDMLMDICDYVIQGFTDSLNFIKKIEEEEITNNEEELY</sequence>
<dbReference type="RefSeq" id="WP_209859123.1">
    <property type="nucleotide sequence ID" value="NZ_JAGGLD010000001.1"/>
</dbReference>
<dbReference type="EMBL" id="JAGGLD010000001">
    <property type="protein sequence ID" value="MBP1999668.1"/>
    <property type="molecule type" value="Genomic_DNA"/>
</dbReference>
<comment type="caution">
    <text evidence="1">The sequence shown here is derived from an EMBL/GenBank/DDBJ whole genome shotgun (WGS) entry which is preliminary data.</text>
</comment>
<protein>
    <submittedName>
        <fullName evidence="1">Uncharacterized protein</fullName>
    </submittedName>
</protein>
<dbReference type="Proteomes" id="UP001519288">
    <property type="component" value="Unassembled WGS sequence"/>
</dbReference>
<organism evidence="1 2">
    <name type="scientific">Paenibacillus shirakamiensis</name>
    <dbReference type="NCBI Taxonomy" id="1265935"/>
    <lineage>
        <taxon>Bacteria</taxon>
        <taxon>Bacillati</taxon>
        <taxon>Bacillota</taxon>
        <taxon>Bacilli</taxon>
        <taxon>Bacillales</taxon>
        <taxon>Paenibacillaceae</taxon>
        <taxon>Paenibacillus</taxon>
    </lineage>
</organism>